<proteinExistence type="predicted"/>
<gene>
    <name evidence="2" type="ORF">PIBRA_LOCUS14098</name>
</gene>
<feature type="region of interest" description="Disordered" evidence="1">
    <location>
        <begin position="21"/>
        <end position="52"/>
    </location>
</feature>
<evidence type="ECO:0000313" key="2">
    <source>
        <dbReference type="EMBL" id="CAH4038552.1"/>
    </source>
</evidence>
<dbReference type="AlphaFoldDB" id="A0A9P0TV10"/>
<feature type="compositionally biased region" description="Low complexity" evidence="1">
    <location>
        <begin position="34"/>
        <end position="43"/>
    </location>
</feature>
<sequence length="86" mass="9388">MPRCLMAKKWKVAPAGELVESDEEIDVVGEGRGRSPAPAATAPGPSPRDPEPTLLYNGKHTFIIFIVNLLARRTTMGPATWNFEPD</sequence>
<dbReference type="Proteomes" id="UP001152562">
    <property type="component" value="Unassembled WGS sequence"/>
</dbReference>
<protein>
    <submittedName>
        <fullName evidence="2">Uncharacterized protein</fullName>
    </submittedName>
</protein>
<comment type="caution">
    <text evidence="2">The sequence shown here is derived from an EMBL/GenBank/DDBJ whole genome shotgun (WGS) entry which is preliminary data.</text>
</comment>
<accession>A0A9P0TV10</accession>
<name>A0A9P0TV10_PIEBR</name>
<reference evidence="2" key="1">
    <citation type="submission" date="2022-05" db="EMBL/GenBank/DDBJ databases">
        <authorList>
            <person name="Okamura Y."/>
        </authorList>
    </citation>
    <scope>NUCLEOTIDE SEQUENCE</scope>
</reference>
<evidence type="ECO:0000256" key="1">
    <source>
        <dbReference type="SAM" id="MobiDB-lite"/>
    </source>
</evidence>
<evidence type="ECO:0000313" key="3">
    <source>
        <dbReference type="Proteomes" id="UP001152562"/>
    </source>
</evidence>
<keyword evidence="3" id="KW-1185">Reference proteome</keyword>
<organism evidence="2 3">
    <name type="scientific">Pieris brassicae</name>
    <name type="common">White butterfly</name>
    <name type="synonym">Large white butterfly</name>
    <dbReference type="NCBI Taxonomy" id="7116"/>
    <lineage>
        <taxon>Eukaryota</taxon>
        <taxon>Metazoa</taxon>
        <taxon>Ecdysozoa</taxon>
        <taxon>Arthropoda</taxon>
        <taxon>Hexapoda</taxon>
        <taxon>Insecta</taxon>
        <taxon>Pterygota</taxon>
        <taxon>Neoptera</taxon>
        <taxon>Endopterygota</taxon>
        <taxon>Lepidoptera</taxon>
        <taxon>Glossata</taxon>
        <taxon>Ditrysia</taxon>
        <taxon>Papilionoidea</taxon>
        <taxon>Pieridae</taxon>
        <taxon>Pierinae</taxon>
        <taxon>Pieris</taxon>
    </lineage>
</organism>
<dbReference type="EMBL" id="CALOZG010000087">
    <property type="protein sequence ID" value="CAH4038552.1"/>
    <property type="molecule type" value="Genomic_DNA"/>
</dbReference>